<reference evidence="4 5" key="1">
    <citation type="submission" date="2021-08" db="EMBL/GenBank/DDBJ databases">
        <title>Nocardioides bacterium WL0053 sp. nov., isolated from the sediment.</title>
        <authorList>
            <person name="Wang L."/>
            <person name="Zhang D."/>
            <person name="Zhang A."/>
        </authorList>
    </citation>
    <scope>NUCLEOTIDE SEQUENCE [LARGE SCALE GENOMIC DNA]</scope>
    <source>
        <strain evidence="4 5">WL0053</strain>
    </source>
</reference>
<evidence type="ECO:0000256" key="2">
    <source>
        <dbReference type="SAM" id="Phobius"/>
    </source>
</evidence>
<feature type="transmembrane region" description="Helical" evidence="2">
    <location>
        <begin position="108"/>
        <end position="127"/>
    </location>
</feature>
<dbReference type="Gene3D" id="1.10.150.320">
    <property type="entry name" value="Photosystem II 12 kDa extrinsic protein"/>
    <property type="match status" value="1"/>
</dbReference>
<organism evidence="4 5">
    <name type="scientific">Nocardioides jiangsuensis</name>
    <dbReference type="NCBI Taxonomy" id="2866161"/>
    <lineage>
        <taxon>Bacteria</taxon>
        <taxon>Bacillati</taxon>
        <taxon>Actinomycetota</taxon>
        <taxon>Actinomycetes</taxon>
        <taxon>Propionibacteriales</taxon>
        <taxon>Nocardioidaceae</taxon>
        <taxon>Nocardioides</taxon>
    </lineage>
</organism>
<dbReference type="PANTHER" id="PTHR21180">
    <property type="entry name" value="ENDONUCLEASE/EXONUCLEASE/PHOSPHATASE FAMILY DOMAIN-CONTAINING PROTEIN 1"/>
    <property type="match status" value="1"/>
</dbReference>
<dbReference type="RefSeq" id="WP_221026539.1">
    <property type="nucleotide sequence ID" value="NZ_JAIEZQ010000003.1"/>
</dbReference>
<keyword evidence="2" id="KW-1133">Transmembrane helix</keyword>
<dbReference type="InterPro" id="IPR004509">
    <property type="entry name" value="Competence_ComEA_HhH"/>
</dbReference>
<keyword evidence="2" id="KW-0812">Transmembrane</keyword>
<dbReference type="Pfam" id="PF12836">
    <property type="entry name" value="HHH_3"/>
    <property type="match status" value="1"/>
</dbReference>
<feature type="domain" description="Helix-hairpin-helix DNA-binding motif class 1" evidence="3">
    <location>
        <begin position="306"/>
        <end position="325"/>
    </location>
</feature>
<dbReference type="InterPro" id="IPR051675">
    <property type="entry name" value="Endo/Exo/Phosphatase_dom_1"/>
</dbReference>
<evidence type="ECO:0000313" key="5">
    <source>
        <dbReference type="Proteomes" id="UP000754710"/>
    </source>
</evidence>
<comment type="caution">
    <text evidence="4">The sequence shown here is derived from an EMBL/GenBank/DDBJ whole genome shotgun (WGS) entry which is preliminary data.</text>
</comment>
<feature type="region of interest" description="Disordered" evidence="1">
    <location>
        <begin position="136"/>
        <end position="169"/>
    </location>
</feature>
<dbReference type="EMBL" id="JAIEZQ010000003">
    <property type="protein sequence ID" value="MBY9076754.1"/>
    <property type="molecule type" value="Genomic_DNA"/>
</dbReference>
<dbReference type="PANTHER" id="PTHR21180:SF32">
    <property type="entry name" value="ENDONUCLEASE_EXONUCLEASE_PHOSPHATASE FAMILY DOMAIN-CONTAINING PROTEIN 1"/>
    <property type="match status" value="1"/>
</dbReference>
<dbReference type="Pfam" id="PF10531">
    <property type="entry name" value="SLBB"/>
    <property type="match status" value="1"/>
</dbReference>
<dbReference type="SUPFAM" id="SSF47781">
    <property type="entry name" value="RuvA domain 2-like"/>
    <property type="match status" value="1"/>
</dbReference>
<feature type="domain" description="Helix-hairpin-helix DNA-binding motif class 1" evidence="3">
    <location>
        <begin position="276"/>
        <end position="295"/>
    </location>
</feature>
<dbReference type="Proteomes" id="UP000754710">
    <property type="component" value="Unassembled WGS sequence"/>
</dbReference>
<keyword evidence="2" id="KW-0472">Membrane</keyword>
<dbReference type="InterPro" id="IPR019554">
    <property type="entry name" value="Soluble_ligand-bd"/>
</dbReference>
<evidence type="ECO:0000256" key="1">
    <source>
        <dbReference type="SAM" id="MobiDB-lite"/>
    </source>
</evidence>
<protein>
    <submittedName>
        <fullName evidence="4">Helix-hairpin-helix domain-containing protein</fullName>
    </submittedName>
</protein>
<sequence>MRGRRAAQEQVAEVARWRLELLSAELATLREATTPHEGVPRPVGDDPVTAARQSGDVGPAAVESWAEPLAPGRHARRPLGPLARVGGWLHDQLPPTLHGRVALTSGHLAVVALLVGAGLALTAWWSVRADGGEPVPALAPAASPQDGLAVVDPSPEPPPTSGPLTSPAAFTPAAAAGSAAEPGAVVVVDVTGRVRRPGIVTLPVGARVVDALEEAGGARRGVDLVPLNLARLLVDGEQIVVGVPPAAGVAAPAASAPTGSSSAAGSMVNINSASEVELEELPGVGPVTAAAIVQWRTEHGAFTAVDELLEVSGIGDATLAEMAPYVTL</sequence>
<dbReference type="NCBIfam" id="TIGR00426">
    <property type="entry name" value="competence protein ComEA helix-hairpin-helix repeat region"/>
    <property type="match status" value="1"/>
</dbReference>
<evidence type="ECO:0000313" key="4">
    <source>
        <dbReference type="EMBL" id="MBY9076754.1"/>
    </source>
</evidence>
<keyword evidence="5" id="KW-1185">Reference proteome</keyword>
<proteinExistence type="predicted"/>
<dbReference type="Gene3D" id="3.10.560.10">
    <property type="entry name" value="Outer membrane lipoprotein wza domain like"/>
    <property type="match status" value="1"/>
</dbReference>
<evidence type="ECO:0000259" key="3">
    <source>
        <dbReference type="SMART" id="SM00278"/>
    </source>
</evidence>
<dbReference type="InterPro" id="IPR003583">
    <property type="entry name" value="Hlx-hairpin-Hlx_DNA-bd_motif"/>
</dbReference>
<dbReference type="SMART" id="SM00278">
    <property type="entry name" value="HhH1"/>
    <property type="match status" value="2"/>
</dbReference>
<gene>
    <name evidence="4" type="ORF">K1X13_18135</name>
</gene>
<accession>A0ABS7RNX4</accession>
<name>A0ABS7RNX4_9ACTN</name>
<dbReference type="InterPro" id="IPR010994">
    <property type="entry name" value="RuvA_2-like"/>
</dbReference>